<dbReference type="PRINTS" id="PR00111">
    <property type="entry name" value="ABHYDROLASE"/>
</dbReference>
<keyword evidence="3" id="KW-1185">Reference proteome</keyword>
<dbReference type="PANTHER" id="PTHR43194:SF2">
    <property type="entry name" value="PEROXISOMAL MEMBRANE PROTEIN LPX1"/>
    <property type="match status" value="1"/>
</dbReference>
<dbReference type="PANTHER" id="PTHR43194">
    <property type="entry name" value="HYDROLASE ALPHA/BETA FOLD FAMILY"/>
    <property type="match status" value="1"/>
</dbReference>
<name>A0A086P7J0_SPHHM</name>
<dbReference type="GO" id="GO:0016787">
    <property type="term" value="F:hydrolase activity"/>
    <property type="evidence" value="ECO:0007669"/>
    <property type="project" value="UniProtKB-KW"/>
</dbReference>
<dbReference type="STRING" id="76947.GCA_002080435_02968"/>
<feature type="domain" description="AB hydrolase-1" evidence="1">
    <location>
        <begin position="31"/>
        <end position="263"/>
    </location>
</feature>
<reference evidence="2" key="1">
    <citation type="submission" date="2014-08" db="EMBL/GenBank/DDBJ databases">
        <title>Draft genome sequences of Sphingobium herbicidovorans.</title>
        <authorList>
            <person name="Gan H.M."/>
            <person name="Gan H.Y."/>
            <person name="Savka M.A."/>
        </authorList>
    </citation>
    <scope>NUCLEOTIDE SEQUENCE [LARGE SCALE GENOMIC DNA]</scope>
    <source>
        <strain evidence="2">NBRC 16415</strain>
    </source>
</reference>
<dbReference type="SUPFAM" id="SSF53474">
    <property type="entry name" value="alpha/beta-Hydrolases"/>
    <property type="match status" value="1"/>
</dbReference>
<dbReference type="AlphaFoldDB" id="A0A086P7J0"/>
<proteinExistence type="predicted"/>
<dbReference type="OrthoDB" id="8680283at2"/>
<evidence type="ECO:0000313" key="3">
    <source>
        <dbReference type="Proteomes" id="UP000024284"/>
    </source>
</evidence>
<protein>
    <submittedName>
        <fullName evidence="2">2-hydroxy-6-oxo-7-methylocta-2,4-dienoate hydrolase</fullName>
    </submittedName>
</protein>
<organism evidence="2 3">
    <name type="scientific">Sphingobium herbicidovorans (strain ATCC 700291 / DSM 11019 / CCUG 56400 / KCTC 2939 / LMG 18315 / NBRC 16415 / MH)</name>
    <name type="common">Sphingomonas herbicidovorans</name>
    <dbReference type="NCBI Taxonomy" id="1219045"/>
    <lineage>
        <taxon>Bacteria</taxon>
        <taxon>Pseudomonadati</taxon>
        <taxon>Pseudomonadota</taxon>
        <taxon>Alphaproteobacteria</taxon>
        <taxon>Sphingomonadales</taxon>
        <taxon>Sphingomonadaceae</taxon>
        <taxon>Sphingobium</taxon>
    </lineage>
</organism>
<dbReference type="InterPro" id="IPR029058">
    <property type="entry name" value="AB_hydrolase_fold"/>
</dbReference>
<dbReference type="Pfam" id="PF00561">
    <property type="entry name" value="Abhydrolase_1"/>
    <property type="match status" value="1"/>
</dbReference>
<accession>A0A086P7J0</accession>
<keyword evidence="2" id="KW-0378">Hydrolase</keyword>
<dbReference type="eggNOG" id="COG1073">
    <property type="taxonomic scope" value="Bacteria"/>
</dbReference>
<comment type="caution">
    <text evidence="2">The sequence shown here is derived from an EMBL/GenBank/DDBJ whole genome shotgun (WGS) entry which is preliminary data.</text>
</comment>
<dbReference type="InterPro" id="IPR050228">
    <property type="entry name" value="Carboxylesterase_BioH"/>
</dbReference>
<sequence length="278" mass="30076">MGSELIRKTYGVAGGYEISIAEIADAPANAPTVIFIHGSGPGASGASNFRNNAQVFADAGFRVILPDLIGYGQSSKPEADYPLELFTQTLLDALAQHGVTGGHLIGNSLGGGIALQIALDHPEFTIGKLILMAPGCVAEQASYFTMPGIAKMRSGFGSPEFNIEEQRRLIGNLMHPSSAHHVTDALVEERFAVARTQPKDVLARVKTPDLGPRLGEVKQPIFVLWGLNDEFCPESHARLFLDACPDVRCLTFSQTGHWVQVERAQEFNRYSLDFLKNG</sequence>
<dbReference type="Gene3D" id="3.40.50.1820">
    <property type="entry name" value="alpha/beta hydrolase"/>
    <property type="match status" value="1"/>
</dbReference>
<gene>
    <name evidence="2" type="ORF">BV98_002846</name>
</gene>
<dbReference type="EMBL" id="JFZA02000031">
    <property type="protein sequence ID" value="KFG89358.1"/>
    <property type="molecule type" value="Genomic_DNA"/>
</dbReference>
<dbReference type="PATRIC" id="fig|1219045.3.peg.2888"/>
<dbReference type="RefSeq" id="WP_051908379.1">
    <property type="nucleotide sequence ID" value="NZ_BCZD01000042.1"/>
</dbReference>
<dbReference type="Proteomes" id="UP000024284">
    <property type="component" value="Unassembled WGS sequence"/>
</dbReference>
<evidence type="ECO:0000259" key="1">
    <source>
        <dbReference type="Pfam" id="PF00561"/>
    </source>
</evidence>
<evidence type="ECO:0000313" key="2">
    <source>
        <dbReference type="EMBL" id="KFG89358.1"/>
    </source>
</evidence>
<dbReference type="InterPro" id="IPR000073">
    <property type="entry name" value="AB_hydrolase_1"/>
</dbReference>